<dbReference type="InterPro" id="IPR011114">
    <property type="entry name" value="RuvA_C"/>
</dbReference>
<feature type="region of interest" description="Domain III" evidence="6">
    <location>
        <begin position="159"/>
        <end position="205"/>
    </location>
</feature>
<dbReference type="InterPro" id="IPR012340">
    <property type="entry name" value="NA-bd_OB-fold"/>
</dbReference>
<keyword evidence="5 6" id="KW-0234">DNA repair</keyword>
<comment type="caution">
    <text evidence="9">The sequence shown here is derived from an EMBL/GenBank/DDBJ whole genome shotgun (WGS) entry which is preliminary data.</text>
</comment>
<dbReference type="InterPro" id="IPR010994">
    <property type="entry name" value="RuvA_2-like"/>
</dbReference>
<evidence type="ECO:0000313" key="10">
    <source>
        <dbReference type="Proteomes" id="UP000606193"/>
    </source>
</evidence>
<comment type="subcellular location">
    <subcellularLocation>
        <location evidence="6">Cytoplasm</location>
    </subcellularLocation>
</comment>
<comment type="domain">
    <text evidence="6">Has three domains with a flexible linker between the domains II and III and assumes an 'L' shape. Domain III is highly mobile and contacts RuvB.</text>
</comment>
<feature type="domain" description="Holliday junction DNA helicase RuvA C-terminal" evidence="8">
    <location>
        <begin position="161"/>
        <end position="205"/>
    </location>
</feature>
<keyword evidence="4 6" id="KW-0233">DNA recombination</keyword>
<protein>
    <recommendedName>
        <fullName evidence="6">Holliday junction branch migration complex subunit RuvA</fullName>
    </recommendedName>
</protein>
<dbReference type="CDD" id="cd14332">
    <property type="entry name" value="UBA_RuvA_C"/>
    <property type="match status" value="1"/>
</dbReference>
<feature type="region of interest" description="Flexible linker" evidence="6">
    <location>
        <begin position="146"/>
        <end position="158"/>
    </location>
</feature>
<dbReference type="Pfam" id="PF01330">
    <property type="entry name" value="RuvA_N"/>
    <property type="match status" value="1"/>
</dbReference>
<accession>A0ABR7N2W9</accession>
<dbReference type="RefSeq" id="WP_249298195.1">
    <property type="nucleotide sequence ID" value="NZ_JACRSX010000014.1"/>
</dbReference>
<feature type="region of interest" description="Domain I" evidence="6">
    <location>
        <begin position="1"/>
        <end position="64"/>
    </location>
</feature>
<comment type="function">
    <text evidence="6">The RuvA-RuvB-RuvC complex processes Holliday junction (HJ) DNA during genetic recombination and DNA repair, while the RuvA-RuvB complex plays an important role in the rescue of blocked DNA replication forks via replication fork reversal (RFR). RuvA specifically binds to HJ cruciform DNA, conferring on it an open structure. The RuvB hexamer acts as an ATP-dependent pump, pulling dsDNA into and through the RuvAB complex. HJ branch migration allows RuvC to scan DNA until it finds its consensus sequence, where it cleaves and resolves the cruciform DNA.</text>
</comment>
<sequence>MIRYIKGTLEMIEEDAVILDNQGIGYRILVSPAMMDRLPVMGGEMKLYTYLNVREDAMQLFGFGNVDELEIFQMLITVSGIGPKAGLSILGTLSADDIRFAVLADDAAAIAKAPGVGAKTAKKVIVELKDKIAAKETVNAVLEKAAGKGAVKEENAGVSKASAEAVEALAALGYSAAEALKAVKQIENAGELTTEELLKQALKLM</sequence>
<dbReference type="HAMAP" id="MF_00031">
    <property type="entry name" value="DNA_HJ_migration_RuvA"/>
    <property type="match status" value="1"/>
</dbReference>
<dbReference type="Gene3D" id="1.10.150.20">
    <property type="entry name" value="5' to 3' exonuclease, C-terminal subdomain"/>
    <property type="match status" value="1"/>
</dbReference>
<evidence type="ECO:0000259" key="8">
    <source>
        <dbReference type="Pfam" id="PF07499"/>
    </source>
</evidence>
<keyword evidence="10" id="KW-1185">Reference proteome</keyword>
<dbReference type="InterPro" id="IPR013849">
    <property type="entry name" value="DNA_helicase_Holl-junc_RuvA_I"/>
</dbReference>
<feature type="domain" description="DNA helicase Holliday junction RuvA type" evidence="7">
    <location>
        <begin position="1"/>
        <end position="62"/>
    </location>
</feature>
<keyword evidence="1 6" id="KW-0963">Cytoplasm</keyword>
<dbReference type="Gene3D" id="2.40.50.140">
    <property type="entry name" value="Nucleic acid-binding proteins"/>
    <property type="match status" value="1"/>
</dbReference>
<dbReference type="Pfam" id="PF14520">
    <property type="entry name" value="HHH_5"/>
    <property type="match status" value="1"/>
</dbReference>
<evidence type="ECO:0000256" key="3">
    <source>
        <dbReference type="ARBA" id="ARBA00023125"/>
    </source>
</evidence>
<evidence type="ECO:0000256" key="6">
    <source>
        <dbReference type="HAMAP-Rule" id="MF_00031"/>
    </source>
</evidence>
<evidence type="ECO:0000256" key="1">
    <source>
        <dbReference type="ARBA" id="ARBA00022490"/>
    </source>
</evidence>
<dbReference type="Gene3D" id="1.10.8.10">
    <property type="entry name" value="DNA helicase RuvA subunit, C-terminal domain"/>
    <property type="match status" value="1"/>
</dbReference>
<dbReference type="SUPFAM" id="SSF46929">
    <property type="entry name" value="DNA helicase RuvA subunit, C-terminal domain"/>
    <property type="match status" value="1"/>
</dbReference>
<dbReference type="NCBIfam" id="TIGR00084">
    <property type="entry name" value="ruvA"/>
    <property type="match status" value="1"/>
</dbReference>
<dbReference type="SUPFAM" id="SSF47781">
    <property type="entry name" value="RuvA domain 2-like"/>
    <property type="match status" value="1"/>
</dbReference>
<dbReference type="InterPro" id="IPR036267">
    <property type="entry name" value="RuvA_C_sf"/>
</dbReference>
<keyword evidence="2 6" id="KW-0227">DNA damage</keyword>
<evidence type="ECO:0000313" key="9">
    <source>
        <dbReference type="EMBL" id="MBC8562963.1"/>
    </source>
</evidence>
<dbReference type="Pfam" id="PF07499">
    <property type="entry name" value="RuvA_C"/>
    <property type="match status" value="1"/>
</dbReference>
<dbReference type="Proteomes" id="UP000606193">
    <property type="component" value="Unassembled WGS sequence"/>
</dbReference>
<proteinExistence type="inferred from homology"/>
<dbReference type="SUPFAM" id="SSF50249">
    <property type="entry name" value="Nucleic acid-binding proteins"/>
    <property type="match status" value="1"/>
</dbReference>
<evidence type="ECO:0000256" key="5">
    <source>
        <dbReference type="ARBA" id="ARBA00023204"/>
    </source>
</evidence>
<evidence type="ECO:0000256" key="4">
    <source>
        <dbReference type="ARBA" id="ARBA00023172"/>
    </source>
</evidence>
<comment type="similarity">
    <text evidence="6">Belongs to the RuvA family.</text>
</comment>
<dbReference type="InterPro" id="IPR000085">
    <property type="entry name" value="RuvA"/>
</dbReference>
<keyword evidence="3 6" id="KW-0238">DNA-binding</keyword>
<evidence type="ECO:0000259" key="7">
    <source>
        <dbReference type="Pfam" id="PF01330"/>
    </source>
</evidence>
<comment type="caution">
    <text evidence="6">Lacks conserved residue(s) required for the propagation of feature annotation.</text>
</comment>
<name>A0ABR7N2W9_9FIRM</name>
<organism evidence="9 10">
    <name type="scientific">Jutongia huaianensis</name>
    <dbReference type="NCBI Taxonomy" id="2763668"/>
    <lineage>
        <taxon>Bacteria</taxon>
        <taxon>Bacillati</taxon>
        <taxon>Bacillota</taxon>
        <taxon>Clostridia</taxon>
        <taxon>Lachnospirales</taxon>
        <taxon>Lachnospiraceae</taxon>
        <taxon>Jutongia</taxon>
    </lineage>
</organism>
<gene>
    <name evidence="6 9" type="primary">ruvA</name>
    <name evidence="9" type="ORF">H8704_10060</name>
</gene>
<comment type="subunit">
    <text evidence="6">Homotetramer. Forms an RuvA(8)-RuvB(12)-Holliday junction (HJ) complex. HJ DNA is sandwiched between 2 RuvA tetramers; dsDNA enters through RuvA and exits via RuvB. An RuvB hexamer assembles on each DNA strand where it exits the tetramer. Each RuvB hexamer is contacted by two RuvA subunits (via domain III) on 2 adjacent RuvB subunits; this complex drives branch migration. In the full resolvosome a probable DNA-RuvA(4)-RuvB(12)-RuvC(2) complex forms which resolves the HJ.</text>
</comment>
<reference evidence="9 10" key="1">
    <citation type="submission" date="2020-08" db="EMBL/GenBank/DDBJ databases">
        <title>Genome public.</title>
        <authorList>
            <person name="Liu C."/>
            <person name="Sun Q."/>
        </authorList>
    </citation>
    <scope>NUCLEOTIDE SEQUENCE [LARGE SCALE GENOMIC DNA]</scope>
    <source>
        <strain evidence="9 10">NSJ-37</strain>
    </source>
</reference>
<dbReference type="EMBL" id="JACRSX010000014">
    <property type="protein sequence ID" value="MBC8562963.1"/>
    <property type="molecule type" value="Genomic_DNA"/>
</dbReference>
<evidence type="ECO:0000256" key="2">
    <source>
        <dbReference type="ARBA" id="ARBA00022763"/>
    </source>
</evidence>